<dbReference type="SUPFAM" id="SSF54001">
    <property type="entry name" value="Cysteine proteinases"/>
    <property type="match status" value="1"/>
</dbReference>
<feature type="compositionally biased region" description="Low complexity" evidence="1">
    <location>
        <begin position="221"/>
        <end position="233"/>
    </location>
</feature>
<feature type="region of interest" description="Disordered" evidence="1">
    <location>
        <begin position="19"/>
        <end position="274"/>
    </location>
</feature>
<accession>A0A507B7A7</accession>
<feature type="compositionally biased region" description="Low complexity" evidence="1">
    <location>
        <begin position="204"/>
        <end position="214"/>
    </location>
</feature>
<dbReference type="InParanoid" id="A0A507B7A7"/>
<feature type="region of interest" description="Disordered" evidence="1">
    <location>
        <begin position="290"/>
        <end position="310"/>
    </location>
</feature>
<dbReference type="PANTHER" id="PTHR46333">
    <property type="entry name" value="CYTOKINESIS PROTEIN 3"/>
    <property type="match status" value="1"/>
</dbReference>
<dbReference type="GO" id="GO:0005737">
    <property type="term" value="C:cytoplasm"/>
    <property type="evidence" value="ECO:0007669"/>
    <property type="project" value="TreeGrafter"/>
</dbReference>
<organism evidence="3 4">
    <name type="scientific">Thyridium curvatum</name>
    <dbReference type="NCBI Taxonomy" id="1093900"/>
    <lineage>
        <taxon>Eukaryota</taxon>
        <taxon>Fungi</taxon>
        <taxon>Dikarya</taxon>
        <taxon>Ascomycota</taxon>
        <taxon>Pezizomycotina</taxon>
        <taxon>Sordariomycetes</taxon>
        <taxon>Sordariomycetidae</taxon>
        <taxon>Thyridiales</taxon>
        <taxon>Thyridiaceae</taxon>
        <taxon>Thyridium</taxon>
    </lineage>
</organism>
<feature type="compositionally biased region" description="Low complexity" evidence="1">
    <location>
        <begin position="104"/>
        <end position="122"/>
    </location>
</feature>
<dbReference type="RefSeq" id="XP_030996727.1">
    <property type="nucleotide sequence ID" value="XM_031139301.1"/>
</dbReference>
<evidence type="ECO:0000313" key="3">
    <source>
        <dbReference type="EMBL" id="TPX15016.1"/>
    </source>
</evidence>
<keyword evidence="4" id="KW-1185">Reference proteome</keyword>
<dbReference type="Proteomes" id="UP000319257">
    <property type="component" value="Unassembled WGS sequence"/>
</dbReference>
<evidence type="ECO:0000313" key="4">
    <source>
        <dbReference type="Proteomes" id="UP000319257"/>
    </source>
</evidence>
<dbReference type="InterPro" id="IPR052557">
    <property type="entry name" value="CAP/Cytokinesis_protein"/>
</dbReference>
<comment type="caution">
    <text evidence="3">The sequence shown here is derived from an EMBL/GenBank/DDBJ whole genome shotgun (WGS) entry which is preliminary data.</text>
</comment>
<dbReference type="InterPro" id="IPR038765">
    <property type="entry name" value="Papain-like_cys_pep_sf"/>
</dbReference>
<reference evidence="3 4" key="1">
    <citation type="submission" date="2019-06" db="EMBL/GenBank/DDBJ databases">
        <title>Draft genome sequence of the filamentous fungus Phialemoniopsis curvata isolated from diesel fuel.</title>
        <authorList>
            <person name="Varaljay V.A."/>
            <person name="Lyon W.J."/>
            <person name="Crouch A.L."/>
            <person name="Drake C.E."/>
            <person name="Hollomon J.M."/>
            <person name="Nadeau L.J."/>
            <person name="Nunn H.S."/>
            <person name="Stevenson B.S."/>
            <person name="Bojanowski C.L."/>
            <person name="Crookes-Goodson W.J."/>
        </authorList>
    </citation>
    <scope>NUCLEOTIDE SEQUENCE [LARGE SCALE GENOMIC DNA]</scope>
    <source>
        <strain evidence="3 4">D216</strain>
    </source>
</reference>
<evidence type="ECO:0000259" key="2">
    <source>
        <dbReference type="SMART" id="SM00460"/>
    </source>
</evidence>
<dbReference type="Pfam" id="PF01841">
    <property type="entry name" value="Transglut_core"/>
    <property type="match status" value="1"/>
</dbReference>
<sequence>MADVEEPQFTTLAERIAALNKQKNFQSSAPSPAGKRPPPPPPPANRSASQVSRQSTDNPVRPTVALQKSPTVPARPSARDDPPPLPRRTTAPANENESSPPLPSRGLAPPLPSRRSSQQTSPSLPPRRPSSQQIGVRRNSNSSVISHVSTISNVSLNQSSSATSVGSTDGHNTRKLPPPLDQAKLPPLPPTRRELEAKAREAAASEQAVQAARAPLLPTRSSPAVPRVAEPARPSLPPRLPSRPARSAAAAAEPQAEPGPRLPARKLPPRPASFAQPKSVLQLGFNNREKPPAAAELPADDAPPPVPVASRPSLAQINAAGTRSEPAISRENCCLICRDFSGPDNVAAQFPVASLPRQDPVGYLARVLCSSFQSPTDKARAIFTWCHHNIAYDAENFFGGCIPRGQTVEQSMFSGKAVCEGYAKIYQAIAQRAGLECVVVGGHGKGYGFTKLGPNDPLPPRKPTGHAWNAVRVDGGEWKLLDACWGAGNVNDRRFNKVFDPDMFTMSNELFGLKHFPEDSRHFYRADGRVPTWEEYIVEPLKDEPATLYSNARAEGISEWTMAPREKHIPVRGGRGGEVVRFQISKLCEHWTYEKHGGGRKPYLMMLKIHGLDGRKEDLVPMEHDGGFWWWADIPARDLGAPGQTVSLYGLDTLDGRDARGVSKRLFLQKKGTCGMSWVGIAAWELV</sequence>
<feature type="compositionally biased region" description="Pro residues" evidence="1">
    <location>
        <begin position="35"/>
        <end position="44"/>
    </location>
</feature>
<evidence type="ECO:0000256" key="1">
    <source>
        <dbReference type="SAM" id="MobiDB-lite"/>
    </source>
</evidence>
<dbReference type="OrthoDB" id="6129702at2759"/>
<dbReference type="STRING" id="1093900.A0A507B7A7"/>
<feature type="compositionally biased region" description="Pro residues" evidence="1">
    <location>
        <begin position="176"/>
        <end position="190"/>
    </location>
</feature>
<dbReference type="SMART" id="SM00460">
    <property type="entry name" value="TGc"/>
    <property type="match status" value="1"/>
</dbReference>
<dbReference type="AlphaFoldDB" id="A0A507B7A7"/>
<feature type="compositionally biased region" description="Polar residues" evidence="1">
    <location>
        <begin position="138"/>
        <end position="170"/>
    </location>
</feature>
<dbReference type="GeneID" id="41972293"/>
<feature type="domain" description="Transglutaminase-like" evidence="2">
    <location>
        <begin position="411"/>
        <end position="485"/>
    </location>
</feature>
<feature type="compositionally biased region" description="Basic and acidic residues" evidence="1">
    <location>
        <begin position="191"/>
        <end position="203"/>
    </location>
</feature>
<proteinExistence type="predicted"/>
<dbReference type="PANTHER" id="PTHR46333:SF5">
    <property type="entry name" value="TRANSGLUTAMINASE-LIKE DOMAIN-CONTAINING PROTEIN"/>
    <property type="match status" value="1"/>
</dbReference>
<dbReference type="InterPro" id="IPR002931">
    <property type="entry name" value="Transglutaminase-like"/>
</dbReference>
<feature type="compositionally biased region" description="Low complexity" evidence="1">
    <location>
        <begin position="242"/>
        <end position="259"/>
    </location>
</feature>
<dbReference type="EMBL" id="SKBQ01000024">
    <property type="protein sequence ID" value="TPX15016.1"/>
    <property type="molecule type" value="Genomic_DNA"/>
</dbReference>
<name>A0A507B7A7_9PEZI</name>
<protein>
    <recommendedName>
        <fullName evidence="2">Transglutaminase-like domain-containing protein</fullName>
    </recommendedName>
</protein>
<dbReference type="Gene3D" id="3.10.620.30">
    <property type="match status" value="1"/>
</dbReference>
<gene>
    <name evidence="3" type="ORF">E0L32_004846</name>
</gene>